<dbReference type="Proteomes" id="UP000251993">
    <property type="component" value="Chromosome"/>
</dbReference>
<evidence type="ECO:0000313" key="2">
    <source>
        <dbReference type="EMBL" id="AXE16318.1"/>
    </source>
</evidence>
<protein>
    <submittedName>
        <fullName evidence="2">Uncharacterized protein</fullName>
    </submittedName>
</protein>
<sequence>MQFYEKLFDYFSLAKLFYLLRRFNYNCLKKKKAVGLPAAFAIYLTPVFLSPIFTFNFVFFVYVTPIT</sequence>
<dbReference type="AlphaFoldDB" id="A0A344TCE7"/>
<evidence type="ECO:0000256" key="1">
    <source>
        <dbReference type="SAM" id="Phobius"/>
    </source>
</evidence>
<keyword evidence="1" id="KW-1133">Transmembrane helix</keyword>
<gene>
    <name evidence="2" type="ORF">DR864_00540</name>
</gene>
<accession>A0A344TCE7</accession>
<evidence type="ECO:0000313" key="3">
    <source>
        <dbReference type="Proteomes" id="UP000251993"/>
    </source>
</evidence>
<keyword evidence="1" id="KW-0812">Transmembrane</keyword>
<keyword evidence="1" id="KW-0472">Membrane</keyword>
<reference evidence="2 3" key="1">
    <citation type="submission" date="2018-07" db="EMBL/GenBank/DDBJ databases">
        <title>Genome sequencing of Runella.</title>
        <authorList>
            <person name="Baek M.-G."/>
            <person name="Yi H."/>
        </authorList>
    </citation>
    <scope>NUCLEOTIDE SEQUENCE [LARGE SCALE GENOMIC DNA]</scope>
    <source>
        <strain evidence="2 3">HYN0085</strain>
    </source>
</reference>
<dbReference type="EMBL" id="CP030850">
    <property type="protein sequence ID" value="AXE16318.1"/>
    <property type="molecule type" value="Genomic_DNA"/>
</dbReference>
<name>A0A344TCE7_9BACT</name>
<proteinExistence type="predicted"/>
<keyword evidence="3" id="KW-1185">Reference proteome</keyword>
<organism evidence="2 3">
    <name type="scientific">Runella rosea</name>
    <dbReference type="NCBI Taxonomy" id="2259595"/>
    <lineage>
        <taxon>Bacteria</taxon>
        <taxon>Pseudomonadati</taxon>
        <taxon>Bacteroidota</taxon>
        <taxon>Cytophagia</taxon>
        <taxon>Cytophagales</taxon>
        <taxon>Spirosomataceae</taxon>
        <taxon>Runella</taxon>
    </lineage>
</organism>
<feature type="transmembrane region" description="Helical" evidence="1">
    <location>
        <begin position="38"/>
        <end position="63"/>
    </location>
</feature>
<dbReference type="KEGG" id="run:DR864_00540"/>